<evidence type="ECO:0000256" key="1">
    <source>
        <dbReference type="SAM" id="MobiDB-lite"/>
    </source>
</evidence>
<feature type="non-terminal residue" evidence="2">
    <location>
        <position position="104"/>
    </location>
</feature>
<dbReference type="AlphaFoldDB" id="A0A8J4BB37"/>
<organism evidence="2 3">
    <name type="scientific">Volvox africanus</name>
    <dbReference type="NCBI Taxonomy" id="51714"/>
    <lineage>
        <taxon>Eukaryota</taxon>
        <taxon>Viridiplantae</taxon>
        <taxon>Chlorophyta</taxon>
        <taxon>core chlorophytes</taxon>
        <taxon>Chlorophyceae</taxon>
        <taxon>CS clade</taxon>
        <taxon>Chlamydomonadales</taxon>
        <taxon>Volvocaceae</taxon>
        <taxon>Volvox</taxon>
    </lineage>
</organism>
<feature type="region of interest" description="Disordered" evidence="1">
    <location>
        <begin position="34"/>
        <end position="65"/>
    </location>
</feature>
<evidence type="ECO:0000313" key="2">
    <source>
        <dbReference type="EMBL" id="GIL57204.1"/>
    </source>
</evidence>
<evidence type="ECO:0000313" key="3">
    <source>
        <dbReference type="Proteomes" id="UP000747399"/>
    </source>
</evidence>
<feature type="non-terminal residue" evidence="2">
    <location>
        <position position="1"/>
    </location>
</feature>
<comment type="caution">
    <text evidence="2">The sequence shown here is derived from an EMBL/GenBank/DDBJ whole genome shotgun (WGS) entry which is preliminary data.</text>
</comment>
<protein>
    <submittedName>
        <fullName evidence="2">Uncharacterized protein</fullName>
    </submittedName>
</protein>
<feature type="compositionally biased region" description="Acidic residues" evidence="1">
    <location>
        <begin position="37"/>
        <end position="59"/>
    </location>
</feature>
<proteinExistence type="predicted"/>
<dbReference type="Proteomes" id="UP000747399">
    <property type="component" value="Unassembled WGS sequence"/>
</dbReference>
<keyword evidence="3" id="KW-1185">Reference proteome</keyword>
<name>A0A8J4BB37_9CHLO</name>
<gene>
    <name evidence="2" type="ORF">Vafri_12401</name>
</gene>
<dbReference type="EMBL" id="BNCO01000027">
    <property type="protein sequence ID" value="GIL57204.1"/>
    <property type="molecule type" value="Genomic_DNA"/>
</dbReference>
<accession>A0A8J4BB37</accession>
<reference evidence="2" key="1">
    <citation type="journal article" date="2021" name="Proc. Natl. Acad. Sci. U.S.A.">
        <title>Three genomes in the algal genus Volvox reveal the fate of a haploid sex-determining region after a transition to homothallism.</title>
        <authorList>
            <person name="Yamamoto K."/>
            <person name="Hamaji T."/>
            <person name="Kawai-Toyooka H."/>
            <person name="Matsuzaki R."/>
            <person name="Takahashi F."/>
            <person name="Nishimura Y."/>
            <person name="Kawachi M."/>
            <person name="Noguchi H."/>
            <person name="Minakuchi Y."/>
            <person name="Umen J.G."/>
            <person name="Toyoda A."/>
            <person name="Nozaki H."/>
        </authorList>
    </citation>
    <scope>NUCLEOTIDE SEQUENCE</scope>
    <source>
        <strain evidence="2">NIES-3780</strain>
    </source>
</reference>
<sequence length="104" mass="10088">HAAAAGAPDAAADTDAANAATNRELQRIVAEMRVDGVDEGGEDEGPEGEDAAAYSDDDAPPPGEALVEDEELLQLPAAGGGPAAAAAASVSYVGMVPGADGDAE</sequence>